<evidence type="ECO:0000259" key="8">
    <source>
        <dbReference type="PROSITE" id="PS51352"/>
    </source>
</evidence>
<evidence type="ECO:0000256" key="4">
    <source>
        <dbReference type="ARBA" id="ARBA00023235"/>
    </source>
</evidence>
<feature type="signal peptide" evidence="7">
    <location>
        <begin position="1"/>
        <end position="17"/>
    </location>
</feature>
<evidence type="ECO:0000256" key="1">
    <source>
        <dbReference type="ARBA" id="ARBA00001182"/>
    </source>
</evidence>
<dbReference type="Gene3D" id="1.20.1150.12">
    <property type="entry name" value="Endoplasmic reticulum resident protein 29, C-terminal domain"/>
    <property type="match status" value="1"/>
</dbReference>
<dbReference type="Pfam" id="PF07749">
    <property type="entry name" value="ERp29"/>
    <property type="match status" value="1"/>
</dbReference>
<protein>
    <recommendedName>
        <fullName evidence="2">protein disulfide-isomerase</fullName>
        <ecNumber evidence="2">5.3.4.1</ecNumber>
    </recommendedName>
</protein>
<dbReference type="SUPFAM" id="SSF52833">
    <property type="entry name" value="Thioredoxin-like"/>
    <property type="match status" value="2"/>
</dbReference>
<dbReference type="PROSITE" id="PS51352">
    <property type="entry name" value="THIOREDOXIN_2"/>
    <property type="match status" value="1"/>
</dbReference>
<dbReference type="Gene3D" id="3.40.30.10">
    <property type="entry name" value="Glutaredoxin"/>
    <property type="match status" value="2"/>
</dbReference>
<evidence type="ECO:0000256" key="7">
    <source>
        <dbReference type="SAM" id="SignalP"/>
    </source>
</evidence>
<dbReference type="eggNOG" id="KOG0191">
    <property type="taxonomic scope" value="Eukaryota"/>
</dbReference>
<accession>A0A0W0EZL4</accession>
<dbReference type="Pfam" id="PF00085">
    <property type="entry name" value="Thioredoxin"/>
    <property type="match status" value="2"/>
</dbReference>
<dbReference type="GO" id="GO:0005783">
    <property type="term" value="C:endoplasmic reticulum"/>
    <property type="evidence" value="ECO:0007669"/>
    <property type="project" value="InterPro"/>
</dbReference>
<dbReference type="InterPro" id="IPR011679">
    <property type="entry name" value="ERp29_C"/>
</dbReference>
<feature type="region of interest" description="Disordered" evidence="6">
    <location>
        <begin position="363"/>
        <end position="382"/>
    </location>
</feature>
<dbReference type="Proteomes" id="UP000054988">
    <property type="component" value="Unassembled WGS sequence"/>
</dbReference>
<keyword evidence="5" id="KW-0676">Redox-active center</keyword>
<dbReference type="InterPro" id="IPR013766">
    <property type="entry name" value="Thioredoxin_domain"/>
</dbReference>
<evidence type="ECO:0000256" key="3">
    <source>
        <dbReference type="ARBA" id="ARBA00023157"/>
    </source>
</evidence>
<dbReference type="SUPFAM" id="SSF47933">
    <property type="entry name" value="ERP29 C domain-like"/>
    <property type="match status" value="1"/>
</dbReference>
<keyword evidence="7" id="KW-0732">Signal</keyword>
<keyword evidence="3" id="KW-1015">Disulfide bond</keyword>
<proteinExistence type="predicted"/>
<reference evidence="9 10" key="1">
    <citation type="submission" date="2015-12" db="EMBL/GenBank/DDBJ databases">
        <title>Draft genome sequence of Moniliophthora roreri, the causal agent of frosty pod rot of cacao.</title>
        <authorList>
            <person name="Aime M.C."/>
            <person name="Diaz-Valderrama J.R."/>
            <person name="Kijpornyongpan T."/>
            <person name="Phillips-Mora W."/>
        </authorList>
    </citation>
    <scope>NUCLEOTIDE SEQUENCE [LARGE SCALE GENOMIC DNA]</scope>
    <source>
        <strain evidence="9 10">MCA 2952</strain>
    </source>
</reference>
<dbReference type="InterPro" id="IPR036249">
    <property type="entry name" value="Thioredoxin-like_sf"/>
</dbReference>
<dbReference type="PANTHER" id="PTHR45672:SF11">
    <property type="entry name" value="PROTEIN DISULFIDE-ISOMERASE C17H9.14C"/>
    <property type="match status" value="1"/>
</dbReference>
<dbReference type="PANTHER" id="PTHR45672">
    <property type="entry name" value="PROTEIN DISULFIDE-ISOMERASE C17H9.14C-RELATED"/>
    <property type="match status" value="1"/>
</dbReference>
<dbReference type="AlphaFoldDB" id="A0A0W0EZL4"/>
<comment type="caution">
    <text evidence="9">The sequence shown here is derived from an EMBL/GenBank/DDBJ whole genome shotgun (WGS) entry which is preliminary data.</text>
</comment>
<organism evidence="9 10">
    <name type="scientific">Moniliophthora roreri</name>
    <name type="common">Frosty pod rot fungus</name>
    <name type="synonym">Monilia roreri</name>
    <dbReference type="NCBI Taxonomy" id="221103"/>
    <lineage>
        <taxon>Eukaryota</taxon>
        <taxon>Fungi</taxon>
        <taxon>Dikarya</taxon>
        <taxon>Basidiomycota</taxon>
        <taxon>Agaricomycotina</taxon>
        <taxon>Agaricomycetes</taxon>
        <taxon>Agaricomycetidae</taxon>
        <taxon>Agaricales</taxon>
        <taxon>Marasmiineae</taxon>
        <taxon>Marasmiaceae</taxon>
        <taxon>Moniliophthora</taxon>
    </lineage>
</organism>
<feature type="chain" id="PRO_5006901324" description="protein disulfide-isomerase" evidence="7">
    <location>
        <begin position="18"/>
        <end position="382"/>
    </location>
</feature>
<dbReference type="GO" id="GO:0006457">
    <property type="term" value="P:protein folding"/>
    <property type="evidence" value="ECO:0007669"/>
    <property type="project" value="TreeGrafter"/>
</dbReference>
<feature type="domain" description="Thioredoxin" evidence="8">
    <location>
        <begin position="3"/>
        <end position="130"/>
    </location>
</feature>
<evidence type="ECO:0000313" key="9">
    <source>
        <dbReference type="EMBL" id="KTB29529.1"/>
    </source>
</evidence>
<keyword evidence="4" id="KW-0413">Isomerase</keyword>
<gene>
    <name evidence="9" type="ORF">WG66_17900</name>
</gene>
<evidence type="ECO:0000256" key="6">
    <source>
        <dbReference type="SAM" id="MobiDB-lite"/>
    </source>
</evidence>
<evidence type="ECO:0000256" key="5">
    <source>
        <dbReference type="ARBA" id="ARBA00023284"/>
    </source>
</evidence>
<dbReference type="EMBL" id="LATX01002431">
    <property type="protein sequence ID" value="KTB29529.1"/>
    <property type="molecule type" value="Genomic_DNA"/>
</dbReference>
<dbReference type="GO" id="GO:0003756">
    <property type="term" value="F:protein disulfide isomerase activity"/>
    <property type="evidence" value="ECO:0007669"/>
    <property type="project" value="UniProtKB-EC"/>
</dbReference>
<evidence type="ECO:0000256" key="2">
    <source>
        <dbReference type="ARBA" id="ARBA00012723"/>
    </source>
</evidence>
<dbReference type="InterPro" id="IPR051063">
    <property type="entry name" value="PDI"/>
</dbReference>
<name>A0A0W0EZL4_MONRR</name>
<comment type="catalytic activity">
    <reaction evidence="1">
        <text>Catalyzes the rearrangement of -S-S- bonds in proteins.</text>
        <dbReference type="EC" id="5.3.4.1"/>
    </reaction>
</comment>
<sequence>MKLALSVILCTSTLVLASNVVELDPENWDHLVGTGKSGLVNFYSKECNHCQNLEPVYDQLADTYAHAQDTLFIGRIEAAKVGRSIKKRYGVTQYPTLKWFSANGTVEDQFHSMAKRTIHNMAHFVYKNSNVRSNLPPLDYLTLDATTFDDVVMANIFSLDFAHRFLTLAQWCQHCTDMKPAFERVANIVANEPNIILANVEGPDEVNSRLMERFKIKEYPTLLFFSKDNKEPEEYIYGLDESQFIEFLNLKCGLQRAPTGGLNDEAGRIPQFDALAREFRLAPTDRRPQVYQKAVDISDPLSLETSKHYLQVMKDLLSDNTDDWLHAEAQRLDTILRDGSVSHKGADAVKVKANILRVFCEEGGEKSDQSNSETVRKASGEL</sequence>
<dbReference type="EC" id="5.3.4.1" evidence="2"/>
<evidence type="ECO:0000313" key="10">
    <source>
        <dbReference type="Proteomes" id="UP000054988"/>
    </source>
</evidence>
<dbReference type="InterPro" id="IPR036356">
    <property type="entry name" value="ERp29_C_sf"/>
</dbReference>